<comment type="caution">
    <text evidence="3">The sequence shown here is derived from an EMBL/GenBank/DDBJ whole genome shotgun (WGS) entry which is preliminary data.</text>
</comment>
<dbReference type="CDD" id="cd00118">
    <property type="entry name" value="LysM"/>
    <property type="match status" value="2"/>
</dbReference>
<dbReference type="InterPro" id="IPR018392">
    <property type="entry name" value="LysM"/>
</dbReference>
<feature type="domain" description="LysM" evidence="2">
    <location>
        <begin position="2"/>
        <end position="47"/>
    </location>
</feature>
<dbReference type="Gene3D" id="3.10.350.10">
    <property type="entry name" value="LysM domain"/>
    <property type="match status" value="2"/>
</dbReference>
<dbReference type="PANTHER" id="PTHR33734:SF22">
    <property type="entry name" value="MEMBRANE-BOUND LYTIC MUREIN TRANSGLYCOSYLASE D"/>
    <property type="match status" value="1"/>
</dbReference>
<keyword evidence="4" id="KW-1185">Reference proteome</keyword>
<protein>
    <recommendedName>
        <fullName evidence="2">LysM domain-containing protein</fullName>
    </recommendedName>
</protein>
<evidence type="ECO:0000256" key="1">
    <source>
        <dbReference type="SAM" id="MobiDB-lite"/>
    </source>
</evidence>
<dbReference type="PANTHER" id="PTHR33734">
    <property type="entry name" value="LYSM DOMAIN-CONTAINING GPI-ANCHORED PROTEIN 2"/>
    <property type="match status" value="1"/>
</dbReference>
<evidence type="ECO:0000313" key="3">
    <source>
        <dbReference type="EMBL" id="PWI58512.1"/>
    </source>
</evidence>
<dbReference type="GO" id="GO:0008932">
    <property type="term" value="F:lytic endotransglycosylase activity"/>
    <property type="evidence" value="ECO:0007669"/>
    <property type="project" value="TreeGrafter"/>
</dbReference>
<dbReference type="Pfam" id="PF01476">
    <property type="entry name" value="LysM"/>
    <property type="match status" value="2"/>
</dbReference>
<dbReference type="PROSITE" id="PS51782">
    <property type="entry name" value="LYSM"/>
    <property type="match status" value="2"/>
</dbReference>
<dbReference type="SUPFAM" id="SSF54106">
    <property type="entry name" value="LysM domain"/>
    <property type="match status" value="2"/>
</dbReference>
<dbReference type="AlphaFoldDB" id="A0A2U3DB75"/>
<dbReference type="OrthoDB" id="2033517at2"/>
<evidence type="ECO:0000259" key="2">
    <source>
        <dbReference type="PROSITE" id="PS51782"/>
    </source>
</evidence>
<name>A0A2U3DB75_SULT2</name>
<dbReference type="InterPro" id="IPR036779">
    <property type="entry name" value="LysM_dom_sf"/>
</dbReference>
<gene>
    <name evidence="3" type="ORF">BM613_03040</name>
</gene>
<proteinExistence type="predicted"/>
<dbReference type="SMART" id="SM00257">
    <property type="entry name" value="LysM"/>
    <property type="match status" value="2"/>
</dbReference>
<accession>A0A2U3DB75</accession>
<dbReference type="Proteomes" id="UP000245380">
    <property type="component" value="Unassembled WGS sequence"/>
</dbReference>
<sequence>MKLYTVQKGDTMWKIAQRFGISTLALINANPQVFDPNLLRIGDQLYLPLPLDPSDGPYIASDFGGYEVPMPTWPYVVKKGDTMWKIAQQVGLPVQYLIIANPQIAYPDQIIPGQIVNIPGRAPDQFDMQPPGQMPTPAPHAAPHAAPPGQMPTPAPHAAPPGQMPTPTPHAVPLAPHSAPMKPAVPLEPNQPPAGASNVKSLKPSPQGFSESKADREYSSKQAKMQNDGVKPPKMKVTPPAVAKLFVEEAGEVIEEKSFYENRPLEDMIICEDPSLPSNLMIVGKGPEIPVTKETIAMSPFAPLSIYQELQVKKDVKLRESSSLWEMESSWFRESASH</sequence>
<reference evidence="3 4" key="1">
    <citation type="submission" date="2016-11" db="EMBL/GenBank/DDBJ databases">
        <title>Comparative genomics of Acidibacillus ferroxidans species.</title>
        <authorList>
            <person name="Oliveira G."/>
            <person name="Nunes G."/>
            <person name="Oliveira R."/>
            <person name="Araujo F."/>
            <person name="Salim A."/>
            <person name="Scholte L."/>
            <person name="Morais D."/>
            <person name="Nancucheo I."/>
            <person name="Johnson D.B."/>
            <person name="Grail B."/>
            <person name="Bittencourt J."/>
            <person name="Valadares R."/>
        </authorList>
    </citation>
    <scope>NUCLEOTIDE SEQUENCE [LARGE SCALE GENOMIC DNA]</scope>
    <source>
        <strain evidence="3 4">Y002</strain>
    </source>
</reference>
<feature type="domain" description="LysM" evidence="2">
    <location>
        <begin position="73"/>
        <end position="118"/>
    </location>
</feature>
<dbReference type="EMBL" id="MPDK01000003">
    <property type="protein sequence ID" value="PWI58512.1"/>
    <property type="molecule type" value="Genomic_DNA"/>
</dbReference>
<organism evidence="3 4">
    <name type="scientific">Sulfoacidibacillus thermotolerans</name>
    <name type="common">Acidibacillus sulfuroxidans</name>
    <dbReference type="NCBI Taxonomy" id="1765684"/>
    <lineage>
        <taxon>Bacteria</taxon>
        <taxon>Bacillati</taxon>
        <taxon>Bacillota</taxon>
        <taxon>Bacilli</taxon>
        <taxon>Bacillales</taxon>
        <taxon>Alicyclobacillaceae</taxon>
        <taxon>Sulfoacidibacillus</taxon>
    </lineage>
</organism>
<feature type="compositionally biased region" description="Pro residues" evidence="1">
    <location>
        <begin position="132"/>
        <end position="170"/>
    </location>
</feature>
<dbReference type="RefSeq" id="WP_109429705.1">
    <property type="nucleotide sequence ID" value="NZ_MPDK01000003.1"/>
</dbReference>
<feature type="region of interest" description="Disordered" evidence="1">
    <location>
        <begin position="121"/>
        <end position="236"/>
    </location>
</feature>
<evidence type="ECO:0000313" key="4">
    <source>
        <dbReference type="Proteomes" id="UP000245380"/>
    </source>
</evidence>